<dbReference type="AlphaFoldDB" id="A0A317UXJ0"/>
<protein>
    <submittedName>
        <fullName evidence="1">Uncharacterized protein</fullName>
    </submittedName>
</protein>
<comment type="caution">
    <text evidence="1">The sequence shown here is derived from an EMBL/GenBank/DDBJ whole genome shotgun (WGS) entry which is preliminary data.</text>
</comment>
<dbReference type="VEuPathDB" id="FungiDB:BO70DRAFT_356812"/>
<organism evidence="1 2">
    <name type="scientific">Aspergillus heteromorphus CBS 117.55</name>
    <dbReference type="NCBI Taxonomy" id="1448321"/>
    <lineage>
        <taxon>Eukaryota</taxon>
        <taxon>Fungi</taxon>
        <taxon>Dikarya</taxon>
        <taxon>Ascomycota</taxon>
        <taxon>Pezizomycotina</taxon>
        <taxon>Eurotiomycetes</taxon>
        <taxon>Eurotiomycetidae</taxon>
        <taxon>Eurotiales</taxon>
        <taxon>Aspergillaceae</taxon>
        <taxon>Aspergillus</taxon>
        <taxon>Aspergillus subgen. Circumdati</taxon>
    </lineage>
</organism>
<dbReference type="RefSeq" id="XP_025394433.1">
    <property type="nucleotide sequence ID" value="XM_025541950.1"/>
</dbReference>
<dbReference type="Proteomes" id="UP000247233">
    <property type="component" value="Unassembled WGS sequence"/>
</dbReference>
<keyword evidence="2" id="KW-1185">Reference proteome</keyword>
<accession>A0A317UXJ0</accession>
<dbReference type="GeneID" id="37064187"/>
<reference evidence="1 2" key="1">
    <citation type="submission" date="2016-12" db="EMBL/GenBank/DDBJ databases">
        <title>The genomes of Aspergillus section Nigri reveals drivers in fungal speciation.</title>
        <authorList>
            <consortium name="DOE Joint Genome Institute"/>
            <person name="Vesth T.C."/>
            <person name="Nybo J."/>
            <person name="Theobald S."/>
            <person name="Brandl J."/>
            <person name="Frisvad J.C."/>
            <person name="Nielsen K.F."/>
            <person name="Lyhne E.K."/>
            <person name="Kogle M.E."/>
            <person name="Kuo A."/>
            <person name="Riley R."/>
            <person name="Clum A."/>
            <person name="Nolan M."/>
            <person name="Lipzen A."/>
            <person name="Salamov A."/>
            <person name="Henrissat B."/>
            <person name="Wiebenga A."/>
            <person name="De Vries R.P."/>
            <person name="Grigoriev I.V."/>
            <person name="Mortensen U.H."/>
            <person name="Andersen M.R."/>
            <person name="Baker S.E."/>
        </authorList>
    </citation>
    <scope>NUCLEOTIDE SEQUENCE [LARGE SCALE GENOMIC DNA]</scope>
    <source>
        <strain evidence="1 2">CBS 117.55</strain>
    </source>
</reference>
<name>A0A317UXJ0_9EURO</name>
<dbReference type="EMBL" id="MSFL01000053">
    <property type="protein sequence ID" value="PWY65222.1"/>
    <property type="molecule type" value="Genomic_DNA"/>
</dbReference>
<evidence type="ECO:0000313" key="1">
    <source>
        <dbReference type="EMBL" id="PWY65222.1"/>
    </source>
</evidence>
<evidence type="ECO:0000313" key="2">
    <source>
        <dbReference type="Proteomes" id="UP000247233"/>
    </source>
</evidence>
<gene>
    <name evidence="1" type="ORF">BO70DRAFT_356812</name>
</gene>
<sequence>MRKLSGTLREGGFRHPPPTAIRVRRYALGDRDSMSLRAELIHSIRNWLTIAQIFNTNSTAGACSVAPVEYPENLVRETLALERSQYYNTAKEVAYDMKARMLEAANIPEDVAAVRDQFPFEDFDEST</sequence>
<dbReference type="STRING" id="1448321.A0A317UXJ0"/>
<proteinExistence type="predicted"/>
<dbReference type="OrthoDB" id="10003767at2759"/>